<evidence type="ECO:0000313" key="2">
    <source>
        <dbReference type="Proteomes" id="UP001431783"/>
    </source>
</evidence>
<dbReference type="AlphaFoldDB" id="A0AAW1U655"/>
<accession>A0AAW1U655</accession>
<dbReference type="EMBL" id="JARQZJ010000034">
    <property type="protein sequence ID" value="KAK9875702.1"/>
    <property type="molecule type" value="Genomic_DNA"/>
</dbReference>
<reference evidence="1 2" key="1">
    <citation type="submission" date="2023-03" db="EMBL/GenBank/DDBJ databases">
        <title>Genome insight into feeding habits of ladybird beetles.</title>
        <authorList>
            <person name="Li H.-S."/>
            <person name="Huang Y.-H."/>
            <person name="Pang H."/>
        </authorList>
    </citation>
    <scope>NUCLEOTIDE SEQUENCE [LARGE SCALE GENOMIC DNA]</scope>
    <source>
        <strain evidence="1">SYSU_2023b</strain>
        <tissue evidence="1">Whole body</tissue>
    </source>
</reference>
<dbReference type="Proteomes" id="UP001431783">
    <property type="component" value="Unassembled WGS sequence"/>
</dbReference>
<comment type="caution">
    <text evidence="1">The sequence shown here is derived from an EMBL/GenBank/DDBJ whole genome shotgun (WGS) entry which is preliminary data.</text>
</comment>
<keyword evidence="2" id="KW-1185">Reference proteome</keyword>
<gene>
    <name evidence="1" type="ORF">WA026_009499</name>
</gene>
<protein>
    <submittedName>
        <fullName evidence="1">Uncharacterized protein</fullName>
    </submittedName>
</protein>
<evidence type="ECO:0000313" key="1">
    <source>
        <dbReference type="EMBL" id="KAK9875702.1"/>
    </source>
</evidence>
<organism evidence="1 2">
    <name type="scientific">Henosepilachna vigintioctopunctata</name>
    <dbReference type="NCBI Taxonomy" id="420089"/>
    <lineage>
        <taxon>Eukaryota</taxon>
        <taxon>Metazoa</taxon>
        <taxon>Ecdysozoa</taxon>
        <taxon>Arthropoda</taxon>
        <taxon>Hexapoda</taxon>
        <taxon>Insecta</taxon>
        <taxon>Pterygota</taxon>
        <taxon>Neoptera</taxon>
        <taxon>Endopterygota</taxon>
        <taxon>Coleoptera</taxon>
        <taxon>Polyphaga</taxon>
        <taxon>Cucujiformia</taxon>
        <taxon>Coccinelloidea</taxon>
        <taxon>Coccinellidae</taxon>
        <taxon>Epilachninae</taxon>
        <taxon>Epilachnini</taxon>
        <taxon>Henosepilachna</taxon>
    </lineage>
</organism>
<proteinExistence type="predicted"/>
<name>A0AAW1U655_9CUCU</name>
<sequence length="133" mass="15293">MYVTCMICGEKKRIRTEILNRVNDYIHFMKIEGVSNQGFEPSITGVQRPPTSSMCDLTVLPLVNHRENDKLADPSPWTIILAGFWYCKYPVRDNRTCASPTQHCSNLCNMAVAANQWRRPYHYVVSLQAELIN</sequence>